<dbReference type="Proteomes" id="UP001439008">
    <property type="component" value="Unassembled WGS sequence"/>
</dbReference>
<dbReference type="Pfam" id="PF16450">
    <property type="entry name" value="Prot_ATP_ID_OB_C"/>
    <property type="match status" value="1"/>
</dbReference>
<accession>A0ABV2AJM6</accession>
<feature type="domain" description="Proteasomal ATPase second OB" evidence="3">
    <location>
        <begin position="61"/>
        <end position="116"/>
    </location>
</feature>
<keyword evidence="1" id="KW-0547">Nucleotide-binding</keyword>
<dbReference type="PANTHER" id="PTHR23073">
    <property type="entry name" value="26S PROTEASOME REGULATORY SUBUNIT"/>
    <property type="match status" value="1"/>
</dbReference>
<dbReference type="GO" id="GO:0000502">
    <property type="term" value="C:proteasome complex"/>
    <property type="evidence" value="ECO:0007669"/>
    <property type="project" value="UniProtKB-KW"/>
</dbReference>
<reference evidence="4 5" key="1">
    <citation type="journal article" date="2024" name="BMC Biol.">
        <title>Comparative genomics of Ascetosporea gives new insight into the evolutionary basis for animal parasitism in Rhizaria.</title>
        <authorList>
            <person name="Hiltunen Thoren M."/>
            <person name="Onut-Brannstrom I."/>
            <person name="Alfjorden A."/>
            <person name="Peckova H."/>
            <person name="Swords F."/>
            <person name="Hooper C."/>
            <person name="Holzer A.S."/>
            <person name="Bass D."/>
            <person name="Burki F."/>
        </authorList>
    </citation>
    <scope>NUCLEOTIDE SEQUENCE [LARGE SCALE GENOMIC DNA]</scope>
    <source>
        <strain evidence="4">20-A016</strain>
    </source>
</reference>
<name>A0ABV2AJM6_9EUKA</name>
<protein>
    <submittedName>
        <fullName evidence="4">26S proteasome subunit rpt4</fullName>
    </submittedName>
</protein>
<dbReference type="EMBL" id="JBDODL010000434">
    <property type="protein sequence ID" value="MES1919885.1"/>
    <property type="molecule type" value="Genomic_DNA"/>
</dbReference>
<comment type="caution">
    <text evidence="4">The sequence shown here is derived from an EMBL/GenBank/DDBJ whole genome shotgun (WGS) entry which is preliminary data.</text>
</comment>
<evidence type="ECO:0000259" key="3">
    <source>
        <dbReference type="Pfam" id="PF16450"/>
    </source>
</evidence>
<keyword evidence="2" id="KW-0067">ATP-binding</keyword>
<evidence type="ECO:0000313" key="5">
    <source>
        <dbReference type="Proteomes" id="UP001439008"/>
    </source>
</evidence>
<evidence type="ECO:0000256" key="1">
    <source>
        <dbReference type="ARBA" id="ARBA00022741"/>
    </source>
</evidence>
<dbReference type="SUPFAM" id="SSF52540">
    <property type="entry name" value="P-loop containing nucleoside triphosphate hydrolases"/>
    <property type="match status" value="1"/>
</dbReference>
<dbReference type="InterPro" id="IPR050221">
    <property type="entry name" value="26S_Proteasome_ATPase"/>
</dbReference>
<proteinExistence type="predicted"/>
<gene>
    <name evidence="4" type="primary">RPT4</name>
    <name evidence="4" type="ORF">MHBO_001637</name>
</gene>
<evidence type="ECO:0000256" key="2">
    <source>
        <dbReference type="ARBA" id="ARBA00022840"/>
    </source>
</evidence>
<dbReference type="InterPro" id="IPR032501">
    <property type="entry name" value="Prot_ATP_ID_OB_2nd"/>
</dbReference>
<dbReference type="InterPro" id="IPR027417">
    <property type="entry name" value="P-loop_NTPase"/>
</dbReference>
<dbReference type="Gene3D" id="2.40.50.140">
    <property type="entry name" value="Nucleic acid-binding proteins"/>
    <property type="match status" value="1"/>
</dbReference>
<keyword evidence="5" id="KW-1185">Reference proteome</keyword>
<sequence>MVNQEHSEMEILIKDYSKIFEQHADLEKRVKKYRMDLNAKSKLNEKIDSDLKALQNVGQLIGEILKKVSDEHYIVKLSSGPHYIVGCKERIPRSKLKIGARVALEISTLTIMSVLPREVDPTIYHMLNEDPGLVNYTDIGGLDKQIRDVRETVELPLTSPGLFKRVGIKAPKVLSDFIHSAFKLRLLFYVIFN</sequence>
<keyword evidence="4" id="KW-0647">Proteasome</keyword>
<organism evidence="4 5">
    <name type="scientific">Bonamia ostreae</name>
    <dbReference type="NCBI Taxonomy" id="126728"/>
    <lineage>
        <taxon>Eukaryota</taxon>
        <taxon>Sar</taxon>
        <taxon>Rhizaria</taxon>
        <taxon>Endomyxa</taxon>
        <taxon>Ascetosporea</taxon>
        <taxon>Haplosporida</taxon>
        <taxon>Bonamia</taxon>
    </lineage>
</organism>
<dbReference type="InterPro" id="IPR012340">
    <property type="entry name" value="NA-bd_OB-fold"/>
</dbReference>
<evidence type="ECO:0000313" key="4">
    <source>
        <dbReference type="EMBL" id="MES1919885.1"/>
    </source>
</evidence>
<dbReference type="Gene3D" id="3.40.50.300">
    <property type="entry name" value="P-loop containing nucleotide triphosphate hydrolases"/>
    <property type="match status" value="1"/>
</dbReference>